<dbReference type="PATRIC" id="fig|571915.4.peg.3229"/>
<keyword evidence="2" id="KW-1185">Reference proteome</keyword>
<dbReference type="EMBL" id="CP011542">
    <property type="protein sequence ID" value="AKK07298.1"/>
    <property type="molecule type" value="Genomic_DNA"/>
</dbReference>
<dbReference type="STRING" id="571915.CMUST_15045"/>
<dbReference type="AlphaFoldDB" id="A0A0G3H633"/>
<sequence>MYFDRYFSADIPAEDINDSFLLKAIDSLEKEKPDERQRFHQRQLIQWIEQEHPYIVEKINTLISNKPNLSQPLLIWIIENLLLFAEHYYAIPTILYRICWRCLWHTVDTDSSGQFGQYVKQLSDEPKTLCIVSRFSVPNLTTTPDPPPNNAEQFQNSLCNALYEAYRKLHERTDKNDFTDKQSRFDVLSRLCIHNQNKAKELIDELGLFTQWEILDIATIFVECTMAISPKDELYFNEQVFSKLFNSDQLQKSLDKLSDDDKPKDETVTSLSRFESDEEWTKKRKFVFEELRNITFPQSPAKND</sequence>
<evidence type="ECO:0000313" key="2">
    <source>
        <dbReference type="Proteomes" id="UP000035199"/>
    </source>
</evidence>
<reference evidence="1 2" key="1">
    <citation type="journal article" date="2015" name="Genome Announc.">
        <title>Complete Genome Sequence of the Type Strain Corynebacterium mustelae DSM 45274, Isolated from Various Tissues of a Male Ferret with Lethal Sepsis.</title>
        <authorList>
            <person name="Ruckert C."/>
            <person name="Eimer J."/>
            <person name="Winkler A."/>
            <person name="Tauch A."/>
        </authorList>
    </citation>
    <scope>NUCLEOTIDE SEQUENCE [LARGE SCALE GENOMIC DNA]</scope>
    <source>
        <strain evidence="1 2">DSM 45274</strain>
    </source>
</reference>
<evidence type="ECO:0000313" key="1">
    <source>
        <dbReference type="EMBL" id="AKK07298.1"/>
    </source>
</evidence>
<name>A0A0G3H633_9CORY</name>
<accession>A0A0G3H633</accession>
<gene>
    <name evidence="1" type="ORF">CMUST_15045</name>
</gene>
<dbReference type="KEGG" id="cmv:CMUST_15045"/>
<reference evidence="2" key="2">
    <citation type="submission" date="2015-05" db="EMBL/GenBank/DDBJ databases">
        <title>Complete genome sequence of Corynebacterium mustelae DSM 45274, isolated from various tissues of a male ferret with lethal sepsis.</title>
        <authorList>
            <person name="Ruckert C."/>
            <person name="Albersmeier A."/>
            <person name="Winkler A."/>
            <person name="Tauch A."/>
        </authorList>
    </citation>
    <scope>NUCLEOTIDE SEQUENCE [LARGE SCALE GENOMIC DNA]</scope>
    <source>
        <strain evidence="2">DSM 45274</strain>
    </source>
</reference>
<protein>
    <submittedName>
        <fullName evidence="1">Uncharacterized protein</fullName>
    </submittedName>
</protein>
<proteinExistence type="predicted"/>
<dbReference type="Proteomes" id="UP000035199">
    <property type="component" value="Chromosome"/>
</dbReference>
<organism evidence="1 2">
    <name type="scientific">Corynebacterium mustelae</name>
    <dbReference type="NCBI Taxonomy" id="571915"/>
    <lineage>
        <taxon>Bacteria</taxon>
        <taxon>Bacillati</taxon>
        <taxon>Actinomycetota</taxon>
        <taxon>Actinomycetes</taxon>
        <taxon>Mycobacteriales</taxon>
        <taxon>Corynebacteriaceae</taxon>
        <taxon>Corynebacterium</taxon>
    </lineage>
</organism>